<evidence type="ECO:0000256" key="5">
    <source>
        <dbReference type="ARBA" id="ARBA00023136"/>
    </source>
</evidence>
<comment type="caution">
    <text evidence="8">The sequence shown here is derived from an EMBL/GenBank/DDBJ whole genome shotgun (WGS) entry which is preliminary data.</text>
</comment>
<dbReference type="PANTHER" id="PTHR23508:SF10">
    <property type="entry name" value="CARBOXYLIC ACID TRANSPORTER PROTEIN HOMOLOG"/>
    <property type="match status" value="1"/>
</dbReference>
<feature type="transmembrane region" description="Helical" evidence="6">
    <location>
        <begin position="53"/>
        <end position="71"/>
    </location>
</feature>
<evidence type="ECO:0000259" key="7">
    <source>
        <dbReference type="PROSITE" id="PS50850"/>
    </source>
</evidence>
<evidence type="ECO:0000256" key="2">
    <source>
        <dbReference type="ARBA" id="ARBA00022448"/>
    </source>
</evidence>
<accession>A0ABU5ZME6</accession>
<feature type="transmembrane region" description="Helical" evidence="6">
    <location>
        <begin position="83"/>
        <end position="102"/>
    </location>
</feature>
<dbReference type="Gene3D" id="1.20.1250.20">
    <property type="entry name" value="MFS general substrate transporter like domains"/>
    <property type="match status" value="2"/>
</dbReference>
<evidence type="ECO:0000313" key="9">
    <source>
        <dbReference type="Proteomes" id="UP001310386"/>
    </source>
</evidence>
<feature type="transmembrane region" description="Helical" evidence="6">
    <location>
        <begin position="283"/>
        <end position="301"/>
    </location>
</feature>
<gene>
    <name evidence="8" type="ORF">VF724_18795</name>
</gene>
<feature type="transmembrane region" description="Helical" evidence="6">
    <location>
        <begin position="250"/>
        <end position="271"/>
    </location>
</feature>
<feature type="transmembrane region" description="Helical" evidence="6">
    <location>
        <begin position="20"/>
        <end position="41"/>
    </location>
</feature>
<dbReference type="InterPro" id="IPR020846">
    <property type="entry name" value="MFS_dom"/>
</dbReference>
<evidence type="ECO:0000256" key="4">
    <source>
        <dbReference type="ARBA" id="ARBA00022989"/>
    </source>
</evidence>
<name>A0ABU5ZME6_9BACL</name>
<evidence type="ECO:0000256" key="3">
    <source>
        <dbReference type="ARBA" id="ARBA00022692"/>
    </source>
</evidence>
<organism evidence="8 9">
    <name type="scientific">Ferviditalea candida</name>
    <dbReference type="NCBI Taxonomy" id="3108399"/>
    <lineage>
        <taxon>Bacteria</taxon>
        <taxon>Bacillati</taxon>
        <taxon>Bacillota</taxon>
        <taxon>Bacilli</taxon>
        <taxon>Bacillales</taxon>
        <taxon>Paenibacillaceae</taxon>
        <taxon>Ferviditalea</taxon>
    </lineage>
</organism>
<dbReference type="InterPro" id="IPR036259">
    <property type="entry name" value="MFS_trans_sf"/>
</dbReference>
<dbReference type="Pfam" id="PF07690">
    <property type="entry name" value="MFS_1"/>
    <property type="match status" value="1"/>
</dbReference>
<dbReference type="SUPFAM" id="SSF103473">
    <property type="entry name" value="MFS general substrate transporter"/>
    <property type="match status" value="1"/>
</dbReference>
<dbReference type="EMBL" id="JAYJLD010000045">
    <property type="protein sequence ID" value="MEB3103688.1"/>
    <property type="molecule type" value="Genomic_DNA"/>
</dbReference>
<feature type="domain" description="Major facilitator superfamily (MFS) profile" evidence="7">
    <location>
        <begin position="17"/>
        <end position="398"/>
    </location>
</feature>
<dbReference type="PANTHER" id="PTHR23508">
    <property type="entry name" value="CARBOXYLIC ACID TRANSPORTER PROTEIN HOMOLOG"/>
    <property type="match status" value="1"/>
</dbReference>
<keyword evidence="2" id="KW-0813">Transport</keyword>
<dbReference type="PROSITE" id="PS50850">
    <property type="entry name" value="MFS"/>
    <property type="match status" value="1"/>
</dbReference>
<reference evidence="8" key="1">
    <citation type="submission" date="2023-12" db="EMBL/GenBank/DDBJ databases">
        <title>Fervidustalea candida gen. nov., sp. nov., a novel member of the family Paenibacillaceae isolated from a geothermal area.</title>
        <authorList>
            <person name="Li W.-J."/>
            <person name="Jiao J.-Y."/>
            <person name="Chen Y."/>
        </authorList>
    </citation>
    <scope>NUCLEOTIDE SEQUENCE</scope>
    <source>
        <strain evidence="8">SYSU GA230002</strain>
    </source>
</reference>
<dbReference type="InterPro" id="IPR011701">
    <property type="entry name" value="MFS"/>
</dbReference>
<dbReference type="PROSITE" id="PS00216">
    <property type="entry name" value="SUGAR_TRANSPORT_1"/>
    <property type="match status" value="1"/>
</dbReference>
<feature type="transmembrane region" description="Helical" evidence="6">
    <location>
        <begin position="375"/>
        <end position="393"/>
    </location>
</feature>
<dbReference type="RefSeq" id="WP_371755816.1">
    <property type="nucleotide sequence ID" value="NZ_JAYJLD010000045.1"/>
</dbReference>
<keyword evidence="4 6" id="KW-1133">Transmembrane helix</keyword>
<keyword evidence="5 6" id="KW-0472">Membrane</keyword>
<feature type="transmembrane region" description="Helical" evidence="6">
    <location>
        <begin position="211"/>
        <end position="238"/>
    </location>
</feature>
<protein>
    <submittedName>
        <fullName evidence="8">MFS transporter</fullName>
    </submittedName>
</protein>
<keyword evidence="3 6" id="KW-0812">Transmembrane</keyword>
<evidence type="ECO:0000256" key="6">
    <source>
        <dbReference type="SAM" id="Phobius"/>
    </source>
</evidence>
<keyword evidence="9" id="KW-1185">Reference proteome</keyword>
<feature type="transmembrane region" description="Helical" evidence="6">
    <location>
        <begin position="339"/>
        <end position="363"/>
    </location>
</feature>
<proteinExistence type="predicted"/>
<comment type="subcellular location">
    <subcellularLocation>
        <location evidence="1">Cell membrane</location>
        <topology evidence="1">Multi-pass membrane protein</topology>
    </subcellularLocation>
</comment>
<sequence length="411" mass="44282">MNKNILKTWDASYEWKAVTLLTIGFGLVGLDRWIIAPLFPVMMKDLNLGYADLGNIVAALGIAWGIFAIIMGGLSDKFGRRRIMIPAMVVFSALCGLTGVASGLMSLLFVRALMGVFEGAFCPTSIASTSEASKPSRRGFNMGLQQSTFALFGLGFGPIIATQLLNVVPSWHWVFFLVAVPGLIIAYLLFRVIREPVHIEQKTERKSWLELLLYRNVILATFGLFGTMTGVFVISAMLPNYLTDYLKLSIPEMGFVTSAIGFGGFVGYIAIPALSDRLGRKTVSIISFILAIVFLYLFKGVGNSPMLLFLLLFMATLFIFGCLCLLAGPIVTEAVPASLISSAAGIPIGFGEIFGGGVMPSVAGYVAQNFGIDKILFLAIGGLVVALIISFFLHETAPVKIKITKEAAEVG</sequence>
<feature type="transmembrane region" description="Helical" evidence="6">
    <location>
        <begin position="307"/>
        <end position="327"/>
    </location>
</feature>
<dbReference type="InterPro" id="IPR005829">
    <property type="entry name" value="Sugar_transporter_CS"/>
</dbReference>
<evidence type="ECO:0000313" key="8">
    <source>
        <dbReference type="EMBL" id="MEB3103688.1"/>
    </source>
</evidence>
<dbReference type="Proteomes" id="UP001310386">
    <property type="component" value="Unassembled WGS sequence"/>
</dbReference>
<feature type="transmembrane region" description="Helical" evidence="6">
    <location>
        <begin position="171"/>
        <end position="190"/>
    </location>
</feature>
<evidence type="ECO:0000256" key="1">
    <source>
        <dbReference type="ARBA" id="ARBA00004651"/>
    </source>
</evidence>